<sequence>MDLRLGEVLPGLGVDLQIFREILESACNAVSVFHVETSTRCEFTAEWPLGLAGFKPKEGQSKDSIDGDDNLQMRDHHDSFPQAKEEKALRTLTFCLPAPEVRHLTWRPKHLGVAYESTCVRRGCHFVADSSFSLSHHLEHGHWLLVSLNQSSQAASFSRPVDLACTHRIMSRKFLRCGGAASVKYSYPVCSAYFVAAHGLLTHVSKFYAQGRLRSRQPPAPSPTSALLESLMTLGSGGGGGESAVVAAKVYYHFELNHTQVTVPAPPCCGAYGGHPRNTTVELSCMSRVQASGTAPPGVGYDWLMTANEPEMAIPVPLVFVGNHKDVKV</sequence>
<reference evidence="2 3" key="2">
    <citation type="submission" date="2018-11" db="EMBL/GenBank/DDBJ databases">
        <authorList>
            <consortium name="Pathogen Informatics"/>
        </authorList>
    </citation>
    <scope>NUCLEOTIDE SEQUENCE [LARGE SCALE GENOMIC DNA]</scope>
    <source>
        <strain evidence="2 3">NST_G2</strain>
    </source>
</reference>
<name>A0A183STH3_SCHSO</name>
<dbReference type="Proteomes" id="UP000275846">
    <property type="component" value="Unassembled WGS sequence"/>
</dbReference>
<organism evidence="4">
    <name type="scientific">Schistocephalus solidus</name>
    <name type="common">Tapeworm</name>
    <dbReference type="NCBI Taxonomy" id="70667"/>
    <lineage>
        <taxon>Eukaryota</taxon>
        <taxon>Metazoa</taxon>
        <taxon>Spiralia</taxon>
        <taxon>Lophotrochozoa</taxon>
        <taxon>Platyhelminthes</taxon>
        <taxon>Cestoda</taxon>
        <taxon>Eucestoda</taxon>
        <taxon>Diphyllobothriidea</taxon>
        <taxon>Diphyllobothriidae</taxon>
        <taxon>Schistocephalus</taxon>
    </lineage>
</organism>
<dbReference type="EMBL" id="UYSU01034181">
    <property type="protein sequence ID" value="VDL93906.1"/>
    <property type="molecule type" value="Genomic_DNA"/>
</dbReference>
<evidence type="ECO:0000313" key="2">
    <source>
        <dbReference type="EMBL" id="VDL93906.1"/>
    </source>
</evidence>
<reference evidence="4" key="1">
    <citation type="submission" date="2016-06" db="UniProtKB">
        <authorList>
            <consortium name="WormBaseParasite"/>
        </authorList>
    </citation>
    <scope>IDENTIFICATION</scope>
</reference>
<keyword evidence="3" id="KW-1185">Reference proteome</keyword>
<proteinExistence type="predicted"/>
<gene>
    <name evidence="2" type="ORF">SSLN_LOCUS7521</name>
</gene>
<evidence type="ECO:0000313" key="3">
    <source>
        <dbReference type="Proteomes" id="UP000275846"/>
    </source>
</evidence>
<accession>A0A183STH3</accession>
<evidence type="ECO:0000313" key="4">
    <source>
        <dbReference type="WBParaSite" id="SSLN_0000780301-mRNA-1"/>
    </source>
</evidence>
<protein>
    <submittedName>
        <fullName evidence="4">ApaG domain-containing protein</fullName>
    </submittedName>
</protein>
<feature type="region of interest" description="Disordered" evidence="1">
    <location>
        <begin position="54"/>
        <end position="76"/>
    </location>
</feature>
<feature type="compositionally biased region" description="Basic and acidic residues" evidence="1">
    <location>
        <begin position="55"/>
        <end position="76"/>
    </location>
</feature>
<evidence type="ECO:0000256" key="1">
    <source>
        <dbReference type="SAM" id="MobiDB-lite"/>
    </source>
</evidence>
<dbReference type="WBParaSite" id="SSLN_0000780301-mRNA-1">
    <property type="protein sequence ID" value="SSLN_0000780301-mRNA-1"/>
    <property type="gene ID" value="SSLN_0000780301"/>
</dbReference>
<dbReference type="STRING" id="70667.A0A183STH3"/>
<dbReference type="AlphaFoldDB" id="A0A183STH3"/>